<keyword evidence="2" id="KW-0378">Hydrolase</keyword>
<dbReference type="Pfam" id="PF00561">
    <property type="entry name" value="Abhydrolase_1"/>
    <property type="match status" value="1"/>
</dbReference>
<organism evidence="2 3">
    <name type="scientific">Cryobacterium suzukii</name>
    <dbReference type="NCBI Taxonomy" id="1259198"/>
    <lineage>
        <taxon>Bacteria</taxon>
        <taxon>Bacillati</taxon>
        <taxon>Actinomycetota</taxon>
        <taxon>Actinomycetes</taxon>
        <taxon>Micrococcales</taxon>
        <taxon>Microbacteriaceae</taxon>
        <taxon>Cryobacterium</taxon>
    </lineage>
</organism>
<feature type="domain" description="AB hydrolase-1" evidence="1">
    <location>
        <begin position="32"/>
        <end position="267"/>
    </location>
</feature>
<dbReference type="SUPFAM" id="SSF53474">
    <property type="entry name" value="alpha/beta-Hydrolases"/>
    <property type="match status" value="1"/>
</dbReference>
<accession>A0A4R9AEE0</accession>
<keyword evidence="3" id="KW-1185">Reference proteome</keyword>
<dbReference type="GO" id="GO:0016787">
    <property type="term" value="F:hydrolase activity"/>
    <property type="evidence" value="ECO:0007669"/>
    <property type="project" value="UniProtKB-KW"/>
</dbReference>
<protein>
    <submittedName>
        <fullName evidence="2">Alpha/beta fold hydrolase</fullName>
    </submittedName>
</protein>
<evidence type="ECO:0000259" key="1">
    <source>
        <dbReference type="Pfam" id="PF00561"/>
    </source>
</evidence>
<dbReference type="Proteomes" id="UP000298170">
    <property type="component" value="Unassembled WGS sequence"/>
</dbReference>
<comment type="caution">
    <text evidence="2">The sequence shown here is derived from an EMBL/GenBank/DDBJ whole genome shotgun (WGS) entry which is preliminary data.</text>
</comment>
<dbReference type="InterPro" id="IPR029058">
    <property type="entry name" value="AB_hydrolase_fold"/>
</dbReference>
<sequence>MVSPRDLLLADGRTLRVHDSADAHTPADAFTVLWHHGSPQTGALLEPLVVAAAARGIRLLAYGRPSYGGSTGQRGRTVASAADDVAQLADQLGLDRFAVMGASGGGPHALACAALLPERVLATACLASLAPLQADGFDWFDGMASDGESLRAALLGSAAREEYELTAEFDSKSFVDRDYAALAGTWASLESDVGLASAAGTEGLVDDDLAFVLPWGFSVSDIVTPVLYAQGGRDRVVPPAHATWLLQNTPEAELWLRPRDGHIAVLDASAVAMDWLREHSADF</sequence>
<dbReference type="RefSeq" id="WP_134515217.1">
    <property type="nucleotide sequence ID" value="NZ_SOHJ01000011.1"/>
</dbReference>
<dbReference type="InterPro" id="IPR000073">
    <property type="entry name" value="AB_hydrolase_1"/>
</dbReference>
<dbReference type="EMBL" id="SOHJ01000011">
    <property type="protein sequence ID" value="TFD58885.1"/>
    <property type="molecule type" value="Genomic_DNA"/>
</dbReference>
<dbReference type="PANTHER" id="PTHR43433">
    <property type="entry name" value="HYDROLASE, ALPHA/BETA FOLD FAMILY PROTEIN"/>
    <property type="match status" value="1"/>
</dbReference>
<dbReference type="OrthoDB" id="9800988at2"/>
<reference evidence="2 3" key="1">
    <citation type="submission" date="2019-03" db="EMBL/GenBank/DDBJ databases">
        <title>Genomics of glacier-inhabiting Cryobacterium strains.</title>
        <authorList>
            <person name="Liu Q."/>
            <person name="Xin Y.-H."/>
        </authorList>
    </citation>
    <scope>NUCLEOTIDE SEQUENCE [LARGE SCALE GENOMIC DNA]</scope>
    <source>
        <strain evidence="2 3">Sr39</strain>
    </source>
</reference>
<dbReference type="PANTHER" id="PTHR43433:SF10">
    <property type="entry name" value="AB HYDROLASE-1 DOMAIN-CONTAINING PROTEIN"/>
    <property type="match status" value="1"/>
</dbReference>
<proteinExistence type="predicted"/>
<name>A0A4R9AEE0_9MICO</name>
<evidence type="ECO:0000313" key="3">
    <source>
        <dbReference type="Proteomes" id="UP000298170"/>
    </source>
</evidence>
<evidence type="ECO:0000313" key="2">
    <source>
        <dbReference type="EMBL" id="TFD58885.1"/>
    </source>
</evidence>
<dbReference type="Gene3D" id="3.40.50.1820">
    <property type="entry name" value="alpha/beta hydrolase"/>
    <property type="match status" value="1"/>
</dbReference>
<dbReference type="InterPro" id="IPR050471">
    <property type="entry name" value="AB_hydrolase"/>
</dbReference>
<dbReference type="AlphaFoldDB" id="A0A4R9AEE0"/>
<gene>
    <name evidence="2" type="ORF">E3T39_10980</name>
</gene>